<name>A0AAD6NTH3_9ROSI</name>
<gene>
    <name evidence="1" type="ORF">OIU84_012974</name>
</gene>
<evidence type="ECO:0000313" key="1">
    <source>
        <dbReference type="EMBL" id="KAJ6404907.1"/>
    </source>
</evidence>
<protein>
    <submittedName>
        <fullName evidence="1">Uncharacterized protein</fullName>
    </submittedName>
</protein>
<evidence type="ECO:0000313" key="2">
    <source>
        <dbReference type="Proteomes" id="UP001162972"/>
    </source>
</evidence>
<dbReference type="AlphaFoldDB" id="A0AAD6NTH3"/>
<proteinExistence type="predicted"/>
<comment type="caution">
    <text evidence="1">The sequence shown here is derived from an EMBL/GenBank/DDBJ whole genome shotgun (WGS) entry which is preliminary data.</text>
</comment>
<dbReference type="Proteomes" id="UP001162972">
    <property type="component" value="Chromosome 2"/>
</dbReference>
<organism evidence="1 2">
    <name type="scientific">Salix udensis</name>
    <dbReference type="NCBI Taxonomy" id="889485"/>
    <lineage>
        <taxon>Eukaryota</taxon>
        <taxon>Viridiplantae</taxon>
        <taxon>Streptophyta</taxon>
        <taxon>Embryophyta</taxon>
        <taxon>Tracheophyta</taxon>
        <taxon>Spermatophyta</taxon>
        <taxon>Magnoliopsida</taxon>
        <taxon>eudicotyledons</taxon>
        <taxon>Gunneridae</taxon>
        <taxon>Pentapetalae</taxon>
        <taxon>rosids</taxon>
        <taxon>fabids</taxon>
        <taxon>Malpighiales</taxon>
        <taxon>Salicaceae</taxon>
        <taxon>Saliceae</taxon>
        <taxon>Salix</taxon>
    </lineage>
</organism>
<dbReference type="EMBL" id="JAPFFJ010000017">
    <property type="protein sequence ID" value="KAJ6404907.1"/>
    <property type="molecule type" value="Genomic_DNA"/>
</dbReference>
<sequence length="107" mass="11735">MLISSFGGVLFATTAHDGILSRLERVSHCSSCTGQKSASTSRTPFVAREMNHPHFLIGGLALPRRCPMIDGLHLGFGFTFFVYPFSPLLNRMKLAIYKSNELLGDSS</sequence>
<keyword evidence="2" id="KW-1185">Reference proteome</keyword>
<accession>A0AAD6NTH3</accession>
<reference evidence="1 2" key="1">
    <citation type="journal article" date="2023" name="Int. J. Mol. Sci.">
        <title>De Novo Assembly and Annotation of 11 Diverse Shrub Willow (Salix) Genomes Reveals Novel Gene Organization in Sex-Linked Regions.</title>
        <authorList>
            <person name="Hyden B."/>
            <person name="Feng K."/>
            <person name="Yates T.B."/>
            <person name="Jawdy S."/>
            <person name="Cereghino C."/>
            <person name="Smart L.B."/>
            <person name="Muchero W."/>
        </authorList>
    </citation>
    <scope>NUCLEOTIDE SEQUENCE [LARGE SCALE GENOMIC DNA]</scope>
    <source>
        <tissue evidence="1">Shoot tip</tissue>
    </source>
</reference>